<evidence type="ECO:0000313" key="4">
    <source>
        <dbReference type="Proteomes" id="UP001500928"/>
    </source>
</evidence>
<dbReference type="InterPro" id="IPR050300">
    <property type="entry name" value="GDXG_lipolytic_enzyme"/>
</dbReference>
<keyword evidence="4" id="KW-1185">Reference proteome</keyword>
<dbReference type="GO" id="GO:0016787">
    <property type="term" value="F:hydrolase activity"/>
    <property type="evidence" value="ECO:0007669"/>
    <property type="project" value="UniProtKB-KW"/>
</dbReference>
<sequence length="318" mass="32576">MNLKFRVSPMSAPTGPDAGIRDLLARWTDAPAMFADASPEDVSSPRARFAVQMADAGGPPPRPPEVRDAGGVPVRLHRPASATSDALVVFLHGGGWVLGGGDVYDAAAAGLADDVGAVVAAVDYPLAPEHPFPAPLEGAQAAIRALLADPPAGTDPARCALVGDSAGANLAAVAALALRDEGRPPAAMLLVYPPPDFEGRYPSVTENAEGYWLTASDVKACSKLYLAGHDPRGDVRLSPLRAPSLAGLPPTIVATAGFDPLRDAGHAFADALAAAGVDARRREHPALVHGFYGFRAAVPAADTAVRALHAELAGLLGR</sequence>
<dbReference type="SUPFAM" id="SSF53474">
    <property type="entry name" value="alpha/beta-Hydrolases"/>
    <property type="match status" value="1"/>
</dbReference>
<reference evidence="4" key="1">
    <citation type="journal article" date="2019" name="Int. J. Syst. Evol. Microbiol.">
        <title>The Global Catalogue of Microorganisms (GCM) 10K type strain sequencing project: providing services to taxonomists for standard genome sequencing and annotation.</title>
        <authorList>
            <consortium name="The Broad Institute Genomics Platform"/>
            <consortium name="The Broad Institute Genome Sequencing Center for Infectious Disease"/>
            <person name="Wu L."/>
            <person name="Ma J."/>
        </authorList>
    </citation>
    <scope>NUCLEOTIDE SEQUENCE [LARGE SCALE GENOMIC DNA]</scope>
    <source>
        <strain evidence="4">JCM 17979</strain>
    </source>
</reference>
<dbReference type="Pfam" id="PF07859">
    <property type="entry name" value="Abhydrolase_3"/>
    <property type="match status" value="1"/>
</dbReference>
<dbReference type="Gene3D" id="3.40.50.1820">
    <property type="entry name" value="alpha/beta hydrolase"/>
    <property type="match status" value="1"/>
</dbReference>
<evidence type="ECO:0000313" key="3">
    <source>
        <dbReference type="EMBL" id="GAA4791993.1"/>
    </source>
</evidence>
<protein>
    <submittedName>
        <fullName evidence="3">Alpha/beta hydrolase</fullName>
    </submittedName>
</protein>
<dbReference type="EMBL" id="BAABHO010000021">
    <property type="protein sequence ID" value="GAA4791993.1"/>
    <property type="molecule type" value="Genomic_DNA"/>
</dbReference>
<evidence type="ECO:0000259" key="2">
    <source>
        <dbReference type="Pfam" id="PF07859"/>
    </source>
</evidence>
<evidence type="ECO:0000256" key="1">
    <source>
        <dbReference type="ARBA" id="ARBA00022801"/>
    </source>
</evidence>
<dbReference type="PANTHER" id="PTHR48081:SF8">
    <property type="entry name" value="ALPHA_BETA HYDROLASE FOLD-3 DOMAIN-CONTAINING PROTEIN-RELATED"/>
    <property type="match status" value="1"/>
</dbReference>
<proteinExistence type="predicted"/>
<feature type="domain" description="Alpha/beta hydrolase fold-3" evidence="2">
    <location>
        <begin position="88"/>
        <end position="292"/>
    </location>
</feature>
<gene>
    <name evidence="3" type="ORF">GCM10023200_29090</name>
</gene>
<organism evidence="3 4">
    <name type="scientific">Actinomycetospora chlora</name>
    <dbReference type="NCBI Taxonomy" id="663608"/>
    <lineage>
        <taxon>Bacteria</taxon>
        <taxon>Bacillati</taxon>
        <taxon>Actinomycetota</taxon>
        <taxon>Actinomycetes</taxon>
        <taxon>Pseudonocardiales</taxon>
        <taxon>Pseudonocardiaceae</taxon>
        <taxon>Actinomycetospora</taxon>
    </lineage>
</organism>
<name>A0ABP9B9P8_9PSEU</name>
<keyword evidence="1 3" id="KW-0378">Hydrolase</keyword>
<accession>A0ABP9B9P8</accession>
<dbReference type="InterPro" id="IPR029058">
    <property type="entry name" value="AB_hydrolase_fold"/>
</dbReference>
<dbReference type="Proteomes" id="UP001500928">
    <property type="component" value="Unassembled WGS sequence"/>
</dbReference>
<dbReference type="PANTHER" id="PTHR48081">
    <property type="entry name" value="AB HYDROLASE SUPERFAMILY PROTEIN C4A8.06C"/>
    <property type="match status" value="1"/>
</dbReference>
<comment type="caution">
    <text evidence="3">The sequence shown here is derived from an EMBL/GenBank/DDBJ whole genome shotgun (WGS) entry which is preliminary data.</text>
</comment>
<dbReference type="InterPro" id="IPR013094">
    <property type="entry name" value="AB_hydrolase_3"/>
</dbReference>